<organism evidence="2">
    <name type="scientific">Eutreptiella gymnastica</name>
    <dbReference type="NCBI Taxonomy" id="73025"/>
    <lineage>
        <taxon>Eukaryota</taxon>
        <taxon>Discoba</taxon>
        <taxon>Euglenozoa</taxon>
        <taxon>Euglenida</taxon>
        <taxon>Spirocuta</taxon>
        <taxon>Euglenophyceae</taxon>
        <taxon>Eutreptiales</taxon>
        <taxon>Eutreptiaceae</taxon>
        <taxon>Eutreptiella</taxon>
    </lineage>
</organism>
<accession>A0A7S1NXN9</accession>
<protein>
    <submittedName>
        <fullName evidence="2">Uncharacterized protein</fullName>
    </submittedName>
</protein>
<reference evidence="2" key="1">
    <citation type="submission" date="2021-01" db="EMBL/GenBank/DDBJ databases">
        <authorList>
            <person name="Corre E."/>
            <person name="Pelletier E."/>
            <person name="Niang G."/>
            <person name="Scheremetjew M."/>
            <person name="Finn R."/>
            <person name="Kale V."/>
            <person name="Holt S."/>
            <person name="Cochrane G."/>
            <person name="Meng A."/>
            <person name="Brown T."/>
            <person name="Cohen L."/>
        </authorList>
    </citation>
    <scope>NUCLEOTIDE SEQUENCE</scope>
    <source>
        <strain evidence="2">NIES-381</strain>
    </source>
</reference>
<keyword evidence="1" id="KW-1133">Transmembrane helix</keyword>
<keyword evidence="1" id="KW-0812">Transmembrane</keyword>
<feature type="transmembrane region" description="Helical" evidence="1">
    <location>
        <begin position="45"/>
        <end position="66"/>
    </location>
</feature>
<sequence length="219" mass="24282">MGVFAWTLSWEDEHYRWVVQRSMVTTWPFAGWGLCHGLAKRQKPLAFASLFGMYGFGVGLAFHGTQLMVGQLVQSGVCSLSTAGLSGAVLGLAGGAAMNLRRSAGAKAWLLTGTAACAQFAFVACALHSFADWAVDRLEHSHLKRMRAQGLQLESAPLFLRERYALYLAHKEPEYLGFNSIRGAVLAPLRMIPGVTVSEEWKGFRGYWREEEDDEDHQR</sequence>
<evidence type="ECO:0000313" key="2">
    <source>
        <dbReference type="EMBL" id="CAD9044919.1"/>
    </source>
</evidence>
<name>A0A7S1NXN9_9EUGL</name>
<dbReference type="AlphaFoldDB" id="A0A7S1NXN9"/>
<feature type="transmembrane region" description="Helical" evidence="1">
    <location>
        <begin position="108"/>
        <end position="131"/>
    </location>
</feature>
<proteinExistence type="predicted"/>
<keyword evidence="1" id="KW-0472">Membrane</keyword>
<dbReference type="EMBL" id="HBGA01154258">
    <property type="protein sequence ID" value="CAD9044919.1"/>
    <property type="molecule type" value="Transcribed_RNA"/>
</dbReference>
<evidence type="ECO:0000256" key="1">
    <source>
        <dbReference type="SAM" id="Phobius"/>
    </source>
</evidence>
<feature type="transmembrane region" description="Helical" evidence="1">
    <location>
        <begin position="72"/>
        <end position="96"/>
    </location>
</feature>
<gene>
    <name evidence="2" type="ORF">EGYM00392_LOCUS56103</name>
</gene>